<dbReference type="AlphaFoldDB" id="A0ABD0TCF8"/>
<organism evidence="1 2">
    <name type="scientific">Loxostege sticticalis</name>
    <name type="common">Beet webworm moth</name>
    <dbReference type="NCBI Taxonomy" id="481309"/>
    <lineage>
        <taxon>Eukaryota</taxon>
        <taxon>Metazoa</taxon>
        <taxon>Ecdysozoa</taxon>
        <taxon>Arthropoda</taxon>
        <taxon>Hexapoda</taxon>
        <taxon>Insecta</taxon>
        <taxon>Pterygota</taxon>
        <taxon>Neoptera</taxon>
        <taxon>Endopterygota</taxon>
        <taxon>Lepidoptera</taxon>
        <taxon>Glossata</taxon>
        <taxon>Ditrysia</taxon>
        <taxon>Pyraloidea</taxon>
        <taxon>Crambidae</taxon>
        <taxon>Pyraustinae</taxon>
        <taxon>Loxostege</taxon>
    </lineage>
</organism>
<dbReference type="Pfam" id="PF03564">
    <property type="entry name" value="DUF1759"/>
    <property type="match status" value="1"/>
</dbReference>
<comment type="caution">
    <text evidence="1">The sequence shown here is derived from an EMBL/GenBank/DDBJ whole genome shotgun (WGS) entry which is preliminary data.</text>
</comment>
<reference evidence="1 2" key="1">
    <citation type="submission" date="2024-06" db="EMBL/GenBank/DDBJ databases">
        <title>A chromosome-level genome assembly of beet webworm, Loxostege sticticalis.</title>
        <authorList>
            <person name="Zhang Y."/>
        </authorList>
    </citation>
    <scope>NUCLEOTIDE SEQUENCE [LARGE SCALE GENOMIC DNA]</scope>
    <source>
        <strain evidence="1">AQ028</strain>
        <tissue evidence="1">Male pupae</tissue>
    </source>
</reference>
<dbReference type="EMBL" id="JBEDNZ010000006">
    <property type="protein sequence ID" value="KAL0840790.1"/>
    <property type="molecule type" value="Genomic_DNA"/>
</dbReference>
<dbReference type="InterPro" id="IPR005312">
    <property type="entry name" value="DUF1759"/>
</dbReference>
<dbReference type="PANTHER" id="PTHR22954:SF3">
    <property type="entry name" value="PROTEIN CBG08539"/>
    <property type="match status" value="1"/>
</dbReference>
<name>A0ABD0TCF8_LOXSC</name>
<protein>
    <recommendedName>
        <fullName evidence="3">Gag protein</fullName>
    </recommendedName>
</protein>
<proteinExistence type="predicted"/>
<gene>
    <name evidence="1" type="ORF">ABMA28_014602</name>
</gene>
<sequence length="275" mass="31690">METLNNVQNAVSASIAKAIANFMKTPEKRLTTAYIETRLETLEQQWQVFFETHINIISTKSTYEEVEELYIDFKSDLKDRLQKLKSSSTRSSSLSYTESGRFNLPEIIIPKFTGKYEEWQSFKELFLGLIHDNKSLDNTQRLYYLKSLLTDDAEILLKNIPVTADNYARSWEKLVSRYNNKKYMANSILNRLLDQKSLNSESAYGIEQIISTTCDCLEAIKNLGVDVSTWDILIVNIISNKLDKDTRKAWELSASSDVSDELPTLDQFTQFLTAR</sequence>
<dbReference type="PANTHER" id="PTHR22954">
    <property type="entry name" value="RETROVIRAL PROTEASE-RELATED"/>
    <property type="match status" value="1"/>
</dbReference>
<dbReference type="Proteomes" id="UP001549921">
    <property type="component" value="Unassembled WGS sequence"/>
</dbReference>
<evidence type="ECO:0000313" key="2">
    <source>
        <dbReference type="Proteomes" id="UP001549921"/>
    </source>
</evidence>
<evidence type="ECO:0008006" key="3">
    <source>
        <dbReference type="Google" id="ProtNLM"/>
    </source>
</evidence>
<accession>A0ABD0TCF8</accession>
<evidence type="ECO:0000313" key="1">
    <source>
        <dbReference type="EMBL" id="KAL0840790.1"/>
    </source>
</evidence>